<organism evidence="3">
    <name type="scientific">Nicotiana tabacum</name>
    <name type="common">Common tobacco</name>
    <dbReference type="NCBI Taxonomy" id="4097"/>
    <lineage>
        <taxon>Eukaryota</taxon>
        <taxon>Viridiplantae</taxon>
        <taxon>Streptophyta</taxon>
        <taxon>Embryophyta</taxon>
        <taxon>Tracheophyta</taxon>
        <taxon>Spermatophyta</taxon>
        <taxon>Magnoliopsida</taxon>
        <taxon>eudicotyledons</taxon>
        <taxon>Gunneridae</taxon>
        <taxon>Pentapetalae</taxon>
        <taxon>asterids</taxon>
        <taxon>lamiids</taxon>
        <taxon>Solanales</taxon>
        <taxon>Solanaceae</taxon>
        <taxon>Nicotianoideae</taxon>
        <taxon>Nicotianeae</taxon>
        <taxon>Nicotiana</taxon>
    </lineage>
</organism>
<dbReference type="KEGG" id="nta:107783400"/>
<dbReference type="AlphaFoldDB" id="A0A1S3Z5V0"/>
<feature type="region of interest" description="Disordered" evidence="1">
    <location>
        <begin position="62"/>
        <end position="82"/>
    </location>
</feature>
<feature type="domain" description="DOG1" evidence="2">
    <location>
        <begin position="1"/>
        <end position="142"/>
    </location>
</feature>
<dbReference type="GO" id="GO:0043565">
    <property type="term" value="F:sequence-specific DNA binding"/>
    <property type="evidence" value="ECO:0007669"/>
    <property type="project" value="InterPro"/>
</dbReference>
<sequence length="145" mass="16724">MEIESHITQFLKGITRNGEIREFTAKQMNMVDELQNKTIREEGKLSSRLASLQEEIVDQPLISKTKKKKDGDDDVECENADEPLDKHSKYMAAIMEEADELRMKTLKEIVVILEPAQAVEYLAAAKKIRLCIQQWGKKRDHDHTN</sequence>
<dbReference type="InterPro" id="IPR025422">
    <property type="entry name" value="TGA_domain"/>
</dbReference>
<dbReference type="PANTHER" id="PTHR46354:SF7">
    <property type="entry name" value="PROTEIN DOG1-LIKE 1"/>
    <property type="match status" value="1"/>
</dbReference>
<dbReference type="PROSITE" id="PS51806">
    <property type="entry name" value="DOG1"/>
    <property type="match status" value="1"/>
</dbReference>
<evidence type="ECO:0000256" key="1">
    <source>
        <dbReference type="SAM" id="MobiDB-lite"/>
    </source>
</evidence>
<dbReference type="InterPro" id="IPR051886">
    <property type="entry name" value="Seed_Dev/Stress_Resp_Reg"/>
</dbReference>
<dbReference type="PANTHER" id="PTHR46354">
    <property type="entry name" value="DOG1 DOMAIN-CONTAINING PROTEIN"/>
    <property type="match status" value="1"/>
</dbReference>
<dbReference type="STRING" id="4097.A0A1S3Z5V0"/>
<evidence type="ECO:0000313" key="3">
    <source>
        <dbReference type="RefSeq" id="XP_016459850.1"/>
    </source>
</evidence>
<proteinExistence type="predicted"/>
<accession>A0A1S3Z5V0</accession>
<dbReference type="OMA" id="NESERQM"/>
<evidence type="ECO:0000259" key="2">
    <source>
        <dbReference type="PROSITE" id="PS51806"/>
    </source>
</evidence>
<dbReference type="GO" id="GO:0006351">
    <property type="term" value="P:DNA-templated transcription"/>
    <property type="evidence" value="ECO:0007669"/>
    <property type="project" value="InterPro"/>
</dbReference>
<protein>
    <recommendedName>
        <fullName evidence="2">DOG1 domain-containing protein</fullName>
    </recommendedName>
</protein>
<feature type="compositionally biased region" description="Acidic residues" evidence="1">
    <location>
        <begin position="72"/>
        <end position="82"/>
    </location>
</feature>
<dbReference type="OrthoDB" id="542841at2759"/>
<name>A0A1S3Z5V0_TOBAC</name>
<dbReference type="RefSeq" id="XP_016459850.1">
    <property type="nucleotide sequence ID" value="XM_016604364.1"/>
</dbReference>
<reference evidence="3" key="1">
    <citation type="submission" date="2025-08" db="UniProtKB">
        <authorList>
            <consortium name="RefSeq"/>
        </authorList>
    </citation>
    <scope>IDENTIFICATION</scope>
</reference>
<gene>
    <name evidence="3" type="primary">LOC107783400</name>
</gene>
<dbReference type="PaxDb" id="4097-A0A1S3Z5V0"/>